<dbReference type="PANTHER" id="PTHR36461">
    <property type="entry name" value="COORDINATOR OF PRMT5 AND DIFFERENTIATION STIMULATOR"/>
    <property type="match status" value="1"/>
</dbReference>
<evidence type="ECO:0000313" key="3">
    <source>
        <dbReference type="RefSeq" id="XP_036691903.1"/>
    </source>
</evidence>
<feature type="compositionally biased region" description="Basic and acidic residues" evidence="1">
    <location>
        <begin position="43"/>
        <end position="53"/>
    </location>
</feature>
<dbReference type="PANTHER" id="PTHR36461:SF1">
    <property type="entry name" value="COORDINATOR OF PRMT5 AND DIFFERENTIATION STIMULATOR"/>
    <property type="match status" value="1"/>
</dbReference>
<feature type="compositionally biased region" description="Acidic residues" evidence="1">
    <location>
        <begin position="78"/>
        <end position="89"/>
    </location>
</feature>
<reference evidence="3" key="1">
    <citation type="submission" date="2025-08" db="UniProtKB">
        <authorList>
            <consortium name="RefSeq"/>
        </authorList>
    </citation>
    <scope>IDENTIFICATION</scope>
    <source>
        <tissue evidence="3">Epidermis and Blubber</tissue>
    </source>
</reference>
<keyword evidence="2" id="KW-1185">Reference proteome</keyword>
<proteinExistence type="predicted"/>
<feature type="region of interest" description="Disordered" evidence="1">
    <location>
        <begin position="1"/>
        <end position="103"/>
    </location>
</feature>
<dbReference type="AlphaFoldDB" id="A0A8B8W487"/>
<name>A0A8B8W487_BALMU</name>
<dbReference type="CTD" id="55352"/>
<protein>
    <submittedName>
        <fullName evidence="3">Coordinator of PRMT5 and differentiation stimulator isoform X3</fullName>
    </submittedName>
</protein>
<sequence>MDSRTAGAPALGAVKPPPGLPLLSTREAPPGPGAAFAPAGRSGQERETEKAVDRLASGAQSFPHDSPAHGEGTHCEEEGFAVDDEDSDGEPSPWELSEGVSGCPRREQAADLFNEDWDLELKADQGNPYVGIERLQTEVLCSPVASSALLGTGV</sequence>
<accession>A0A8B8W487</accession>
<dbReference type="RefSeq" id="XP_036691903.1">
    <property type="nucleotide sequence ID" value="XM_036836008.1"/>
</dbReference>
<evidence type="ECO:0000256" key="1">
    <source>
        <dbReference type="SAM" id="MobiDB-lite"/>
    </source>
</evidence>
<dbReference type="GO" id="GO:0005634">
    <property type="term" value="C:nucleus"/>
    <property type="evidence" value="ECO:0007669"/>
    <property type="project" value="InterPro"/>
</dbReference>
<evidence type="ECO:0000313" key="2">
    <source>
        <dbReference type="Proteomes" id="UP000694857"/>
    </source>
</evidence>
<dbReference type="Pfam" id="PF15340">
    <property type="entry name" value="COPR5"/>
    <property type="match status" value="1"/>
</dbReference>
<dbReference type="Proteomes" id="UP000694857">
    <property type="component" value="Chromosome 20"/>
</dbReference>
<organism evidence="2 3">
    <name type="scientific">Balaenoptera musculus</name>
    <name type="common">Blue whale</name>
    <dbReference type="NCBI Taxonomy" id="9771"/>
    <lineage>
        <taxon>Eukaryota</taxon>
        <taxon>Metazoa</taxon>
        <taxon>Chordata</taxon>
        <taxon>Craniata</taxon>
        <taxon>Vertebrata</taxon>
        <taxon>Euteleostomi</taxon>
        <taxon>Mammalia</taxon>
        <taxon>Eutheria</taxon>
        <taxon>Laurasiatheria</taxon>
        <taxon>Artiodactyla</taxon>
        <taxon>Whippomorpha</taxon>
        <taxon>Cetacea</taxon>
        <taxon>Mysticeti</taxon>
        <taxon>Balaenopteridae</taxon>
        <taxon>Balaenoptera</taxon>
    </lineage>
</organism>
<dbReference type="GeneID" id="118886379"/>
<dbReference type="GO" id="GO:0042393">
    <property type="term" value="F:histone binding"/>
    <property type="evidence" value="ECO:0007669"/>
    <property type="project" value="InterPro"/>
</dbReference>
<gene>
    <name evidence="3" type="primary">COPRS</name>
</gene>
<feature type="compositionally biased region" description="Basic and acidic residues" evidence="1">
    <location>
        <begin position="66"/>
        <end position="77"/>
    </location>
</feature>
<dbReference type="InterPro" id="IPR029289">
    <property type="entry name" value="COPR5"/>
</dbReference>